<proteinExistence type="predicted"/>
<organism evidence="1">
    <name type="scientific">Malassezia nana</name>
    <dbReference type="NCBI Taxonomy" id="180528"/>
    <lineage>
        <taxon>Eukaryota</taxon>
        <taxon>Fungi</taxon>
        <taxon>Dikarya</taxon>
        <taxon>Basidiomycota</taxon>
        <taxon>Ustilaginomycotina</taxon>
        <taxon>Malasseziomycetes</taxon>
        <taxon>Malasseziales</taxon>
        <taxon>Malasseziaceae</taxon>
        <taxon>Malassezia</taxon>
    </lineage>
</organism>
<name>Q8X1V6_9BASI</name>
<sequence>HSNHAWCHAEYRILMLAKKPPCMGKRQLAVKWWCHCMRWSTENERSNAKCACCYGHIPGRCWEKHCTRDPCGSPHVRIYNSNFN</sequence>
<feature type="non-terminal residue" evidence="1">
    <location>
        <position position="1"/>
    </location>
</feature>
<accession>Q8X1V6</accession>
<dbReference type="AlphaFoldDB" id="Q8X1V6"/>
<dbReference type="EMBL" id="AB075223">
    <property type="protein sequence ID" value="BAB84335.1"/>
    <property type="molecule type" value="Genomic_DNA"/>
</dbReference>
<reference evidence="1" key="1">
    <citation type="journal article" date="2004" name="Int. J. Syst. Evol. Microbiol.">
        <title>Malassezia nana sp. nov., a novel lipid-dependent yeast species isolated from animals.</title>
        <authorList>
            <person name="Hirai A."/>
            <person name="Kano R."/>
            <person name="Makimura K."/>
            <person name="Duarte E.R."/>
            <person name="Hamdan J.S."/>
            <person name="Lachance M.-A."/>
            <person name="Yamaguchi H."/>
            <person name="Hasegawa A."/>
        </authorList>
    </citation>
    <scope>NUCLEOTIDE SEQUENCE</scope>
    <source>
        <strain evidence="1">NUSV-1003</strain>
    </source>
</reference>
<protein>
    <submittedName>
        <fullName evidence="1">Chitin syntase 2</fullName>
    </submittedName>
</protein>
<gene>
    <name evidence="1" type="primary">CHS2</name>
</gene>
<evidence type="ECO:0000313" key="1">
    <source>
        <dbReference type="EMBL" id="BAB84335.1"/>
    </source>
</evidence>